<gene>
    <name evidence="1" type="ORF">G2W53_009372</name>
</gene>
<protein>
    <submittedName>
        <fullName evidence="1">Late embryogenesis abundant protein Lea5</fullName>
    </submittedName>
</protein>
<reference evidence="1" key="1">
    <citation type="submission" date="2020-09" db="EMBL/GenBank/DDBJ databases">
        <title>Genome-Enabled Discovery of Anthraquinone Biosynthesis in Senna tora.</title>
        <authorList>
            <person name="Kang S.-H."/>
            <person name="Pandey R.P."/>
            <person name="Lee C.-M."/>
            <person name="Sim J.-S."/>
            <person name="Jeong J.-T."/>
            <person name="Choi B.-S."/>
            <person name="Jung M."/>
            <person name="Ginzburg D."/>
            <person name="Zhao K."/>
            <person name="Won S.Y."/>
            <person name="Oh T.-J."/>
            <person name="Yu Y."/>
            <person name="Kim N.-H."/>
            <person name="Lee O.R."/>
            <person name="Lee T.-H."/>
            <person name="Bashyal P."/>
            <person name="Kim T.-S."/>
            <person name="Lee W.-H."/>
            <person name="Kawkins C."/>
            <person name="Kim C.-K."/>
            <person name="Kim J.S."/>
            <person name="Ahn B.O."/>
            <person name="Rhee S.Y."/>
            <person name="Sohng J.K."/>
        </authorList>
    </citation>
    <scope>NUCLEOTIDE SEQUENCE</scope>
    <source>
        <tissue evidence="1">Leaf</tissue>
    </source>
</reference>
<comment type="caution">
    <text evidence="1">The sequence shown here is derived from an EMBL/GenBank/DDBJ whole genome shotgun (WGS) entry which is preliminary data.</text>
</comment>
<dbReference type="OrthoDB" id="1693956at2759"/>
<sequence length="200" mass="21962">MARSLSQSKRFAVLVSDSLQNRTIPLLRRGFAAAVSDNTTRNPMVGKLEDASMSKQSSDPSWVPDPRQPRAVAAAEAISIPYPQIHTFRGGNCSDPPPSATTMARSLSQSKRFAVLVSDSLKNRNNPLLRRGFAAAASDNTTRNPMVGKLEDASMRKQSSDPSWVPDPVTGYYRPINHGSEIDPAELRHMLLNHKMKPSH</sequence>
<accession>A0A834WY93</accession>
<organism evidence="1 2">
    <name type="scientific">Senna tora</name>
    <dbReference type="NCBI Taxonomy" id="362788"/>
    <lineage>
        <taxon>Eukaryota</taxon>
        <taxon>Viridiplantae</taxon>
        <taxon>Streptophyta</taxon>
        <taxon>Embryophyta</taxon>
        <taxon>Tracheophyta</taxon>
        <taxon>Spermatophyta</taxon>
        <taxon>Magnoliopsida</taxon>
        <taxon>eudicotyledons</taxon>
        <taxon>Gunneridae</taxon>
        <taxon>Pentapetalae</taxon>
        <taxon>rosids</taxon>
        <taxon>fabids</taxon>
        <taxon>Fabales</taxon>
        <taxon>Fabaceae</taxon>
        <taxon>Caesalpinioideae</taxon>
        <taxon>Cassia clade</taxon>
        <taxon>Senna</taxon>
    </lineage>
</organism>
<dbReference type="Proteomes" id="UP000634136">
    <property type="component" value="Unassembled WGS sequence"/>
</dbReference>
<dbReference type="PANTHER" id="PTHR33509:SF34">
    <property type="entry name" value="LATE EMBRYOGENIS ABUNDANT PROTEIN 41"/>
    <property type="match status" value="1"/>
</dbReference>
<dbReference type="InterPro" id="IPR004926">
    <property type="entry name" value="LEA_3a"/>
</dbReference>
<proteinExistence type="predicted"/>
<evidence type="ECO:0000313" key="1">
    <source>
        <dbReference type="EMBL" id="KAF7834513.1"/>
    </source>
</evidence>
<dbReference type="GO" id="GO:0005739">
    <property type="term" value="C:mitochondrion"/>
    <property type="evidence" value="ECO:0007669"/>
    <property type="project" value="TreeGrafter"/>
</dbReference>
<name>A0A834WY93_9FABA</name>
<evidence type="ECO:0000313" key="2">
    <source>
        <dbReference type="Proteomes" id="UP000634136"/>
    </source>
</evidence>
<dbReference type="GO" id="GO:0006950">
    <property type="term" value="P:response to stress"/>
    <property type="evidence" value="ECO:0007669"/>
    <property type="project" value="TreeGrafter"/>
</dbReference>
<dbReference type="AlphaFoldDB" id="A0A834WY93"/>
<dbReference type="EMBL" id="JAAIUW010000004">
    <property type="protein sequence ID" value="KAF7834513.1"/>
    <property type="molecule type" value="Genomic_DNA"/>
</dbReference>
<dbReference type="PANTHER" id="PTHR33509">
    <property type="entry name" value="LATE EMBRYOGENIS ABUNDANT PROTEIN 2-RELATED"/>
    <property type="match status" value="1"/>
</dbReference>
<dbReference type="Pfam" id="PF03242">
    <property type="entry name" value="LEA_3a"/>
    <property type="match status" value="2"/>
</dbReference>
<keyword evidence="2" id="KW-1185">Reference proteome</keyword>